<comment type="caution">
    <text evidence="1">The sequence shown here is derived from an EMBL/GenBank/DDBJ whole genome shotgun (WGS) entry which is preliminary data.</text>
</comment>
<dbReference type="Proteomes" id="UP001139150">
    <property type="component" value="Unassembled WGS sequence"/>
</dbReference>
<sequence>MQLSSKQQIVEPGRKAVEKARKAVGNINAHEADFRAKRNDNNKDIDFIDE</sequence>
<gene>
    <name evidence="1" type="ORF">MF646_09630</name>
</gene>
<dbReference type="AlphaFoldDB" id="A0A9X2CSB3"/>
<evidence type="ECO:0000313" key="2">
    <source>
        <dbReference type="Proteomes" id="UP001139150"/>
    </source>
</evidence>
<name>A0A9X2CSB3_9BACI</name>
<keyword evidence="2" id="KW-1185">Reference proteome</keyword>
<dbReference type="RefSeq" id="WP_250096283.1">
    <property type="nucleotide sequence ID" value="NZ_JAKRYL010000008.1"/>
</dbReference>
<reference evidence="1" key="1">
    <citation type="submission" date="2022-02" db="EMBL/GenBank/DDBJ databases">
        <title>Halalkalibacter sp. nov. isolated from Lonar Lake, India.</title>
        <authorList>
            <person name="Joshi A."/>
            <person name="Thite S."/>
            <person name="Lodha T."/>
        </authorList>
    </citation>
    <scope>NUCLEOTIDE SEQUENCE</scope>
    <source>
        <strain evidence="1">MEB205</strain>
    </source>
</reference>
<organism evidence="1 2">
    <name type="scientific">Halalkalibacter alkaliphilus</name>
    <dbReference type="NCBI Taxonomy" id="2917993"/>
    <lineage>
        <taxon>Bacteria</taxon>
        <taxon>Bacillati</taxon>
        <taxon>Bacillota</taxon>
        <taxon>Bacilli</taxon>
        <taxon>Bacillales</taxon>
        <taxon>Bacillaceae</taxon>
        <taxon>Halalkalibacter</taxon>
    </lineage>
</organism>
<accession>A0A9X2CSB3</accession>
<proteinExistence type="predicted"/>
<dbReference type="EMBL" id="JAKRYL010000008">
    <property type="protein sequence ID" value="MCL7747379.1"/>
    <property type="molecule type" value="Genomic_DNA"/>
</dbReference>
<evidence type="ECO:0000313" key="1">
    <source>
        <dbReference type="EMBL" id="MCL7747379.1"/>
    </source>
</evidence>
<protein>
    <submittedName>
        <fullName evidence="1">Uncharacterized protein</fullName>
    </submittedName>
</protein>